<name>A0AAN8JGP5_PATCE</name>
<comment type="caution">
    <text evidence="4">The sequence shown here is derived from an EMBL/GenBank/DDBJ whole genome shotgun (WGS) entry which is preliminary data.</text>
</comment>
<organism evidence="4 5">
    <name type="scientific">Patella caerulea</name>
    <name type="common">Rayed Mediterranean limpet</name>
    <dbReference type="NCBI Taxonomy" id="87958"/>
    <lineage>
        <taxon>Eukaryota</taxon>
        <taxon>Metazoa</taxon>
        <taxon>Spiralia</taxon>
        <taxon>Lophotrochozoa</taxon>
        <taxon>Mollusca</taxon>
        <taxon>Gastropoda</taxon>
        <taxon>Patellogastropoda</taxon>
        <taxon>Patelloidea</taxon>
        <taxon>Patellidae</taxon>
        <taxon>Patella</taxon>
    </lineage>
</organism>
<dbReference type="Gene3D" id="3.30.390.150">
    <property type="match status" value="1"/>
</dbReference>
<keyword evidence="2" id="KW-0472">Membrane</keyword>
<keyword evidence="1" id="KW-1015">Disulfide bond</keyword>
<keyword evidence="5" id="KW-1185">Reference proteome</keyword>
<evidence type="ECO:0000313" key="4">
    <source>
        <dbReference type="EMBL" id="KAK6173813.1"/>
    </source>
</evidence>
<feature type="transmembrane region" description="Helical" evidence="2">
    <location>
        <begin position="63"/>
        <end position="83"/>
    </location>
</feature>
<gene>
    <name evidence="4" type="ORF">SNE40_017206</name>
</gene>
<evidence type="ECO:0000256" key="2">
    <source>
        <dbReference type="SAM" id="Phobius"/>
    </source>
</evidence>
<dbReference type="InterPro" id="IPR007084">
    <property type="entry name" value="BRICHOS_dom"/>
</dbReference>
<dbReference type="AlphaFoldDB" id="A0AAN8JGP5"/>
<keyword evidence="2" id="KW-1133">Transmembrane helix</keyword>
<keyword evidence="2" id="KW-0812">Transmembrane</keyword>
<feature type="domain" description="BRICHOS" evidence="3">
    <location>
        <begin position="126"/>
        <end position="214"/>
    </location>
</feature>
<dbReference type="Pfam" id="PF04089">
    <property type="entry name" value="BRICHOS"/>
    <property type="match status" value="1"/>
</dbReference>
<dbReference type="PROSITE" id="PS50869">
    <property type="entry name" value="BRICHOS"/>
    <property type="match status" value="1"/>
</dbReference>
<reference evidence="4 5" key="1">
    <citation type="submission" date="2024-01" db="EMBL/GenBank/DDBJ databases">
        <title>The genome of the rayed Mediterranean limpet Patella caerulea (Linnaeus, 1758).</title>
        <authorList>
            <person name="Anh-Thu Weber A."/>
            <person name="Halstead-Nussloch G."/>
        </authorList>
    </citation>
    <scope>NUCLEOTIDE SEQUENCE [LARGE SCALE GENOMIC DNA]</scope>
    <source>
        <strain evidence="4">AATW-2023a</strain>
        <tissue evidence="4">Whole specimen</tissue>
    </source>
</reference>
<dbReference type="EMBL" id="JAZGQO010000011">
    <property type="protein sequence ID" value="KAK6173813.1"/>
    <property type="molecule type" value="Genomic_DNA"/>
</dbReference>
<evidence type="ECO:0000313" key="5">
    <source>
        <dbReference type="Proteomes" id="UP001347796"/>
    </source>
</evidence>
<accession>A0AAN8JGP5</accession>
<evidence type="ECO:0000259" key="3">
    <source>
        <dbReference type="PROSITE" id="PS50869"/>
    </source>
</evidence>
<dbReference type="Proteomes" id="UP001347796">
    <property type="component" value="Unassembled WGS sequence"/>
</dbReference>
<evidence type="ECO:0000256" key="1">
    <source>
        <dbReference type="ARBA" id="ARBA00023157"/>
    </source>
</evidence>
<sequence length="256" mass="28742">MSPPTFEAYTKPTYDVNVKMQEPIKDYQEKPEPMTPEEPVTDTGTKCRRLLKKRCGCCRGCKAFVVLLCVVVITAGVLGIVAIRKHFHLAHKQLIKHEAVVNGRLYPEVYEVDYDHSVIKVRNAYTGLIAPADILSDYRQKMKVYKDTDNKVCYIDALTKSFEESLFQISAKIANPPPPGDVITSANPIEDKVVKKFAGKRIAKHCKGMPAYWIVDVVATDVPAPATPSPLPPSFPSTRTYSFIYVYDRTMAQEQV</sequence>
<protein>
    <recommendedName>
        <fullName evidence="3">BRICHOS domain-containing protein</fullName>
    </recommendedName>
</protein>
<dbReference type="SMART" id="SM01039">
    <property type="entry name" value="BRICHOS"/>
    <property type="match status" value="1"/>
</dbReference>
<proteinExistence type="predicted"/>